<gene>
    <name evidence="2" type="ORF">L201_002031</name>
</gene>
<dbReference type="Proteomes" id="UP001355207">
    <property type="component" value="Chromosome 2"/>
</dbReference>
<feature type="compositionally biased region" description="Basic and acidic residues" evidence="1">
    <location>
        <begin position="96"/>
        <end position="119"/>
    </location>
</feature>
<organism evidence="2 3">
    <name type="scientific">Kwoniella dendrophila CBS 6074</name>
    <dbReference type="NCBI Taxonomy" id="1295534"/>
    <lineage>
        <taxon>Eukaryota</taxon>
        <taxon>Fungi</taxon>
        <taxon>Dikarya</taxon>
        <taxon>Basidiomycota</taxon>
        <taxon>Agaricomycotina</taxon>
        <taxon>Tremellomycetes</taxon>
        <taxon>Tremellales</taxon>
        <taxon>Cryptococcaceae</taxon>
        <taxon>Kwoniella</taxon>
    </lineage>
</organism>
<feature type="compositionally biased region" description="Polar residues" evidence="1">
    <location>
        <begin position="73"/>
        <end position="92"/>
    </location>
</feature>
<feature type="compositionally biased region" description="Basic and acidic residues" evidence="1">
    <location>
        <begin position="59"/>
        <end position="72"/>
    </location>
</feature>
<accession>A0AAX4JP23</accession>
<feature type="region of interest" description="Disordered" evidence="1">
    <location>
        <begin position="189"/>
        <end position="209"/>
    </location>
</feature>
<dbReference type="GeneID" id="91092703"/>
<dbReference type="AlphaFoldDB" id="A0AAX4JP23"/>
<protein>
    <submittedName>
        <fullName evidence="2">Uncharacterized protein</fullName>
    </submittedName>
</protein>
<reference evidence="2 3" key="1">
    <citation type="submission" date="2024-01" db="EMBL/GenBank/DDBJ databases">
        <title>Comparative genomics of Cryptococcus and Kwoniella reveals pathogenesis evolution and contrasting modes of karyotype evolution via chromosome fusion or intercentromeric recombination.</title>
        <authorList>
            <person name="Coelho M.A."/>
            <person name="David-Palma M."/>
            <person name="Shea T."/>
            <person name="Bowers K."/>
            <person name="McGinley-Smith S."/>
            <person name="Mohammad A.W."/>
            <person name="Gnirke A."/>
            <person name="Yurkov A.M."/>
            <person name="Nowrousian M."/>
            <person name="Sun S."/>
            <person name="Cuomo C.A."/>
            <person name="Heitman J."/>
        </authorList>
    </citation>
    <scope>NUCLEOTIDE SEQUENCE [LARGE SCALE GENOMIC DNA]</scope>
    <source>
        <strain evidence="2 3">CBS 6074</strain>
    </source>
</reference>
<evidence type="ECO:0000256" key="1">
    <source>
        <dbReference type="SAM" id="MobiDB-lite"/>
    </source>
</evidence>
<evidence type="ECO:0000313" key="3">
    <source>
        <dbReference type="Proteomes" id="UP001355207"/>
    </source>
</evidence>
<feature type="compositionally biased region" description="Polar residues" evidence="1">
    <location>
        <begin position="29"/>
        <end position="57"/>
    </location>
</feature>
<dbReference type="EMBL" id="CP144099">
    <property type="protein sequence ID" value="WWC87145.1"/>
    <property type="molecule type" value="Genomic_DNA"/>
</dbReference>
<dbReference type="RefSeq" id="XP_066073908.1">
    <property type="nucleotide sequence ID" value="XM_066217811.1"/>
</dbReference>
<sequence>MTSWDRITESIHSLGDTLNSLNPFAESYGNDSDTSDPSSGTKNDTAQSGQTFGSSWQADMRRQREEARKTAEQRWQASKTKSRSVSSINQAAQGRVQHEPERRRSSIEEERSRAQRDSEPTQTRQIHGEYSSNQYSDNQSNGDHNSFSNRGGNTITIGDKYFVNGQQVAPFPVTISTSSNSYGPIYVGTRNGSFQQDRQRYNSGDSNSS</sequence>
<evidence type="ECO:0000313" key="2">
    <source>
        <dbReference type="EMBL" id="WWC87145.1"/>
    </source>
</evidence>
<proteinExistence type="predicted"/>
<feature type="compositionally biased region" description="Low complexity" evidence="1">
    <location>
        <begin position="130"/>
        <end position="141"/>
    </location>
</feature>
<feature type="compositionally biased region" description="Polar residues" evidence="1">
    <location>
        <begin position="142"/>
        <end position="152"/>
    </location>
</feature>
<name>A0AAX4JP23_9TREE</name>
<feature type="compositionally biased region" description="Polar residues" evidence="1">
    <location>
        <begin position="190"/>
        <end position="209"/>
    </location>
</feature>
<keyword evidence="3" id="KW-1185">Reference proteome</keyword>
<feature type="region of interest" description="Disordered" evidence="1">
    <location>
        <begin position="16"/>
        <end position="152"/>
    </location>
</feature>